<dbReference type="AlphaFoldDB" id="F3SIU8"/>
<evidence type="ECO:0000256" key="1">
    <source>
        <dbReference type="ARBA" id="ARBA00001947"/>
    </source>
</evidence>
<dbReference type="GO" id="GO:0004222">
    <property type="term" value="F:metalloendopeptidase activity"/>
    <property type="evidence" value="ECO:0007669"/>
    <property type="project" value="InterPro"/>
</dbReference>
<feature type="domain" description="Peptidase M3A/M3B catalytic" evidence="7">
    <location>
        <begin position="216"/>
        <end position="595"/>
    </location>
</feature>
<dbReference type="PATRIC" id="fig|888824.3.peg.1049"/>
<dbReference type="InterPro" id="IPR001567">
    <property type="entry name" value="Pept_M3A_M3B_dom"/>
</dbReference>
<dbReference type="CDD" id="cd09608">
    <property type="entry name" value="M3B_PepF"/>
    <property type="match status" value="1"/>
</dbReference>
<dbReference type="Pfam" id="PF08439">
    <property type="entry name" value="Peptidase_M3_N"/>
    <property type="match status" value="1"/>
</dbReference>
<gene>
    <name evidence="9" type="primary">pepB</name>
    <name evidence="9" type="ORF">HMPREF9397_1070</name>
</gene>
<evidence type="ECO:0000313" key="10">
    <source>
        <dbReference type="Proteomes" id="UP000003378"/>
    </source>
</evidence>
<dbReference type="InterPro" id="IPR013647">
    <property type="entry name" value="OligopepF_N_dom"/>
</dbReference>
<evidence type="ECO:0000256" key="5">
    <source>
        <dbReference type="ARBA" id="ARBA00022833"/>
    </source>
</evidence>
<accession>F3SIU8</accession>
<dbReference type="GO" id="GO:0046872">
    <property type="term" value="F:metal ion binding"/>
    <property type="evidence" value="ECO:0007669"/>
    <property type="project" value="UniProtKB-KW"/>
</dbReference>
<dbReference type="InterPro" id="IPR045090">
    <property type="entry name" value="Pept_M3A_M3B"/>
</dbReference>
<dbReference type="MEROPS" id="M03.007"/>
<dbReference type="Gene3D" id="1.10.287.830">
    <property type="entry name" value="putative peptidase helix hairpin domain like"/>
    <property type="match status" value="1"/>
</dbReference>
<dbReference type="InterPro" id="IPR004438">
    <property type="entry name" value="Peptidase_M3B"/>
</dbReference>
<evidence type="ECO:0000256" key="2">
    <source>
        <dbReference type="ARBA" id="ARBA00022670"/>
    </source>
</evidence>
<dbReference type="EMBL" id="AFDP01000015">
    <property type="protein sequence ID" value="EGG39651.1"/>
    <property type="molecule type" value="Genomic_DNA"/>
</dbReference>
<evidence type="ECO:0000256" key="3">
    <source>
        <dbReference type="ARBA" id="ARBA00022723"/>
    </source>
</evidence>
<evidence type="ECO:0000259" key="8">
    <source>
        <dbReference type="Pfam" id="PF08439"/>
    </source>
</evidence>
<dbReference type="Gene3D" id="1.10.1370.20">
    <property type="entry name" value="Oligoendopeptidase f, C-terminal domain"/>
    <property type="match status" value="1"/>
</dbReference>
<dbReference type="NCBIfam" id="TIGR00181">
    <property type="entry name" value="pepF"/>
    <property type="match status" value="1"/>
</dbReference>
<reference evidence="9 10" key="1">
    <citation type="submission" date="2011-03" db="EMBL/GenBank/DDBJ databases">
        <authorList>
            <person name="Muzny D."/>
            <person name="Qin X."/>
            <person name="Deng J."/>
            <person name="Jiang H."/>
            <person name="Liu Y."/>
            <person name="Qu J."/>
            <person name="Song X.-Z."/>
            <person name="Zhang L."/>
            <person name="Thornton R."/>
            <person name="Coyle M."/>
            <person name="Francisco L."/>
            <person name="Jackson L."/>
            <person name="Javaid M."/>
            <person name="Korchina V."/>
            <person name="Kovar C."/>
            <person name="Mata R."/>
            <person name="Mathew T."/>
            <person name="Ngo R."/>
            <person name="Nguyen L."/>
            <person name="Nguyen N."/>
            <person name="Okwuonu G."/>
            <person name="Ongeri F."/>
            <person name="Pham C."/>
            <person name="Simmons D."/>
            <person name="Wilczek-Boney K."/>
            <person name="Hale W."/>
            <person name="Jakkamsetti A."/>
            <person name="Pham P."/>
            <person name="Ruth R."/>
            <person name="San Lucas F."/>
            <person name="Warren J."/>
            <person name="Zhang J."/>
            <person name="Zhao Z."/>
            <person name="Zhou C."/>
            <person name="Zhu D."/>
            <person name="Lee S."/>
            <person name="Bess C."/>
            <person name="Blankenburg K."/>
            <person name="Forbes L."/>
            <person name="Fu Q."/>
            <person name="Gubbala S."/>
            <person name="Hirani K."/>
            <person name="Jayaseelan J.C."/>
            <person name="Lara F."/>
            <person name="Munidasa M."/>
            <person name="Palculict T."/>
            <person name="Patil S."/>
            <person name="Pu L.-L."/>
            <person name="Saada N."/>
            <person name="Tang L."/>
            <person name="Weissenberger G."/>
            <person name="Zhu Y."/>
            <person name="Hemphill L."/>
            <person name="Shang Y."/>
            <person name="Youmans B."/>
            <person name="Ayvaz T."/>
            <person name="Ross M."/>
            <person name="Santibanez J."/>
            <person name="Aqrawi P."/>
            <person name="Gross S."/>
            <person name="Joshi V."/>
            <person name="Fowler G."/>
            <person name="Nazareth L."/>
            <person name="Reid J."/>
            <person name="Worley K."/>
            <person name="Petrosino J."/>
            <person name="Highlander S."/>
            <person name="Gibbs R."/>
        </authorList>
    </citation>
    <scope>NUCLEOTIDE SEQUENCE [LARGE SCALE GENOMIC DNA]</scope>
    <source>
        <strain evidence="9 10">SK1087</strain>
    </source>
</reference>
<keyword evidence="3" id="KW-0479">Metal-binding</keyword>
<evidence type="ECO:0000259" key="7">
    <source>
        <dbReference type="Pfam" id="PF01432"/>
    </source>
</evidence>
<dbReference type="PANTHER" id="PTHR11804:SF84">
    <property type="entry name" value="SACCHAROLYSIN"/>
    <property type="match status" value="1"/>
</dbReference>
<keyword evidence="4 9" id="KW-0378">Hydrolase</keyword>
<comment type="caution">
    <text evidence="9">The sequence shown here is derived from an EMBL/GenBank/DDBJ whole genome shotgun (WGS) entry which is preliminary data.</text>
</comment>
<name>F3SIU8_STRSA</name>
<evidence type="ECO:0000313" key="9">
    <source>
        <dbReference type="EMBL" id="EGG39651.1"/>
    </source>
</evidence>
<dbReference type="Proteomes" id="UP000003378">
    <property type="component" value="Unassembled WGS sequence"/>
</dbReference>
<keyword evidence="5" id="KW-0862">Zinc</keyword>
<organism evidence="9 10">
    <name type="scientific">Streptococcus sanguinis SK1087</name>
    <dbReference type="NCBI Taxonomy" id="888824"/>
    <lineage>
        <taxon>Bacteria</taxon>
        <taxon>Bacillati</taxon>
        <taxon>Bacillota</taxon>
        <taxon>Bacilli</taxon>
        <taxon>Lactobacillales</taxon>
        <taxon>Streptococcaceae</taxon>
        <taxon>Streptococcus</taxon>
    </lineage>
</organism>
<dbReference type="Pfam" id="PF01432">
    <property type="entry name" value="Peptidase_M3"/>
    <property type="match status" value="1"/>
</dbReference>
<dbReference type="GO" id="GO:0006518">
    <property type="term" value="P:peptide metabolic process"/>
    <property type="evidence" value="ECO:0007669"/>
    <property type="project" value="TreeGrafter"/>
</dbReference>
<dbReference type="Gene3D" id="1.20.140.70">
    <property type="entry name" value="Oligopeptidase f, N-terminal domain"/>
    <property type="match status" value="1"/>
</dbReference>
<keyword evidence="6" id="KW-0482">Metalloprotease</keyword>
<evidence type="ECO:0000256" key="6">
    <source>
        <dbReference type="ARBA" id="ARBA00023049"/>
    </source>
</evidence>
<evidence type="ECO:0000256" key="4">
    <source>
        <dbReference type="ARBA" id="ARBA00022801"/>
    </source>
</evidence>
<dbReference type="HOGENOM" id="CLU_021290_2_0_9"/>
<proteinExistence type="predicted"/>
<sequence length="614" mass="70834">MEFCDRIGESEDFFMAKQRNEIEEKYTWDLSTIFPTDEAFEAELAQVSEEVKKAAGLAGHLLDSADSLLTTTEVQLDLMRRIEKLYSYAHMKNDQDTRVAKYQEYQARGMTLYSDFGQSFAFYEPEFMAITEVQYQAFLSEQPALQLYQHYFDKLLKKKAHILTQREEELLAGAGEIFGAAGETFAILDNADIVFPMVHDEDGNEVQLSHGNYITLVESKNREVRKEAYEALYSVYEQYQHTYAKTLQTNVKVHNYNAKVRKFSSAREAALSADFIPESVYDSLVSAVNKHLPLLQRYIALRAKILGISDLKMYDMYTPLSETDYKFTYEEALAKSEEVLAILGEDYLSRVKTAFSERWIDVHENQGKRSGAYSGGSYDTNAFMLLNWQDTLDNLFTLVHETGHSMHSSYTRETQPYVYGDYSIFLAEIASTTNENILTEKLLEEVEDDATRFAILNHFLDGFRGTVFRQTQFAEFEHAIHKADQEGQVLTSEFLNELYADLNEKYYGLKKEDNPQIQYEWARIPHFYYDYYVFQYSTGFSAASALAEKIVHGSQEDKDKYLDYLKAGNSDYPLNVIKKAGVDMEKEDYLNAAFAVFERRLDEFEVLVKKLGLA</sequence>
<dbReference type="EC" id="3.4.24.-" evidence="9"/>
<keyword evidence="2" id="KW-0645">Protease</keyword>
<protein>
    <submittedName>
        <fullName evidence="9">Oligoendopeptidase B</fullName>
        <ecNumber evidence="9">3.4.24.-</ecNumber>
    </submittedName>
</protein>
<dbReference type="GO" id="GO:0006508">
    <property type="term" value="P:proteolysis"/>
    <property type="evidence" value="ECO:0007669"/>
    <property type="project" value="UniProtKB-KW"/>
</dbReference>
<dbReference type="SUPFAM" id="SSF55486">
    <property type="entry name" value="Metalloproteases ('zincins'), catalytic domain"/>
    <property type="match status" value="1"/>
</dbReference>
<dbReference type="InterPro" id="IPR042088">
    <property type="entry name" value="OligoPept_F_C"/>
</dbReference>
<dbReference type="PANTHER" id="PTHR11804">
    <property type="entry name" value="PROTEASE M3 THIMET OLIGOPEPTIDASE-RELATED"/>
    <property type="match status" value="1"/>
</dbReference>
<comment type="cofactor">
    <cofactor evidence="1">
        <name>Zn(2+)</name>
        <dbReference type="ChEBI" id="CHEBI:29105"/>
    </cofactor>
</comment>
<feature type="domain" description="Oligopeptidase F N-terminal" evidence="8">
    <location>
        <begin position="126"/>
        <end position="195"/>
    </location>
</feature>